<dbReference type="EMBL" id="JBHLVO010000009">
    <property type="protein sequence ID" value="MFC0272331.1"/>
    <property type="molecule type" value="Genomic_DNA"/>
</dbReference>
<dbReference type="Pfam" id="PF01381">
    <property type="entry name" value="HTH_3"/>
    <property type="match status" value="1"/>
</dbReference>
<dbReference type="InterPro" id="IPR001387">
    <property type="entry name" value="Cro/C1-type_HTH"/>
</dbReference>
<dbReference type="SUPFAM" id="SSF47413">
    <property type="entry name" value="lambda repressor-like DNA-binding domains"/>
    <property type="match status" value="1"/>
</dbReference>
<dbReference type="InterPro" id="IPR010982">
    <property type="entry name" value="Lambda_DNA-bd_dom_sf"/>
</dbReference>
<protein>
    <submittedName>
        <fullName evidence="3">Helix-turn-helix domain-containing protein</fullName>
    </submittedName>
</protein>
<dbReference type="CDD" id="cd00093">
    <property type="entry name" value="HTH_XRE"/>
    <property type="match status" value="1"/>
</dbReference>
<evidence type="ECO:0000313" key="3">
    <source>
        <dbReference type="EMBL" id="MFC0272331.1"/>
    </source>
</evidence>
<name>A0ABV6GFZ9_9BACI</name>
<dbReference type="RefSeq" id="WP_378934537.1">
    <property type="nucleotide sequence ID" value="NZ_JBHLVO010000009.1"/>
</dbReference>
<dbReference type="SMART" id="SM00530">
    <property type="entry name" value="HTH_XRE"/>
    <property type="match status" value="1"/>
</dbReference>
<keyword evidence="4" id="KW-1185">Reference proteome</keyword>
<feature type="domain" description="HTH cro/C1-type" evidence="2">
    <location>
        <begin position="11"/>
        <end position="65"/>
    </location>
</feature>
<evidence type="ECO:0000259" key="2">
    <source>
        <dbReference type="PROSITE" id="PS50943"/>
    </source>
</evidence>
<evidence type="ECO:0000313" key="4">
    <source>
        <dbReference type="Proteomes" id="UP001589854"/>
    </source>
</evidence>
<comment type="caution">
    <text evidence="3">The sequence shown here is derived from an EMBL/GenBank/DDBJ whole genome shotgun (WGS) entry which is preliminary data.</text>
</comment>
<reference evidence="3 4" key="1">
    <citation type="submission" date="2024-09" db="EMBL/GenBank/DDBJ databases">
        <authorList>
            <person name="Sun Q."/>
            <person name="Mori K."/>
        </authorList>
    </citation>
    <scope>NUCLEOTIDE SEQUENCE [LARGE SCALE GENOMIC DNA]</scope>
    <source>
        <strain evidence="3 4">CCM 7228</strain>
    </source>
</reference>
<dbReference type="PANTHER" id="PTHR46558:SF4">
    <property type="entry name" value="DNA-BIDING PHAGE PROTEIN"/>
    <property type="match status" value="1"/>
</dbReference>
<keyword evidence="1" id="KW-0238">DNA-binding</keyword>
<dbReference type="Gene3D" id="1.10.260.40">
    <property type="entry name" value="lambda repressor-like DNA-binding domains"/>
    <property type="match status" value="1"/>
</dbReference>
<gene>
    <name evidence="3" type="ORF">ACFFIX_12890</name>
</gene>
<organism evidence="3 4">
    <name type="scientific">Metabacillus herbersteinensis</name>
    <dbReference type="NCBI Taxonomy" id="283816"/>
    <lineage>
        <taxon>Bacteria</taxon>
        <taxon>Bacillati</taxon>
        <taxon>Bacillota</taxon>
        <taxon>Bacilli</taxon>
        <taxon>Bacillales</taxon>
        <taxon>Bacillaceae</taxon>
        <taxon>Metabacillus</taxon>
    </lineage>
</organism>
<dbReference type="PANTHER" id="PTHR46558">
    <property type="entry name" value="TRACRIPTIONAL REGULATORY PROTEIN-RELATED-RELATED"/>
    <property type="match status" value="1"/>
</dbReference>
<evidence type="ECO:0000256" key="1">
    <source>
        <dbReference type="ARBA" id="ARBA00023125"/>
    </source>
</evidence>
<dbReference type="PROSITE" id="PS50943">
    <property type="entry name" value="HTH_CROC1"/>
    <property type="match status" value="1"/>
</dbReference>
<accession>A0ABV6GFZ9</accession>
<proteinExistence type="predicted"/>
<dbReference type="Proteomes" id="UP001589854">
    <property type="component" value="Unassembled WGS sequence"/>
</dbReference>
<sequence length="136" mass="15945">MRELEIFKMNIKFYRERNGWSQEQLAERLTVSRPVITRLESGEQEPDLTYLISLSNEFNVSIDHLLGRDKVTSDLLYEVYGKYDTESNLSQIIDYLVKQPKILVSFDKLLEVKSKNRKHIEDMIVSVIDSSTKLTE</sequence>